<dbReference type="InterPro" id="IPR050187">
    <property type="entry name" value="Lipid_Phosphate_FormReg"/>
</dbReference>
<keyword evidence="3 6" id="KW-0418">Kinase</keyword>
<dbReference type="SUPFAM" id="SSF111331">
    <property type="entry name" value="NAD kinase/diacylglycerol kinase-like"/>
    <property type="match status" value="1"/>
</dbReference>
<evidence type="ECO:0000256" key="1">
    <source>
        <dbReference type="ARBA" id="ARBA00022679"/>
    </source>
</evidence>
<dbReference type="InterPro" id="IPR001206">
    <property type="entry name" value="Diacylglycerol_kinase_cat_dom"/>
</dbReference>
<dbReference type="RefSeq" id="WP_189633665.1">
    <property type="nucleotide sequence ID" value="NZ_BMYQ01000005.1"/>
</dbReference>
<sequence length="305" mass="33474">MTIDPETICVVTNPGSGRNSKDGAAIDRAMAAFGPKATLRRWRKGDDLDAFVRQAVEDGFSTIVAAGGDGTVMGVAHALMGSDATLGVLPLGTFNYFARGLGLPQEPEAAARAILAGQRQRISVGTVNGQLFLNNASIGIYPTILQAREGVYAKWGRSRLAAYWTVLSTILRFQRPQAIMLTADGERVAVKSPLVFVARSAYQLERFGLQGARAISDDQFAVFLVHGGSRWGLMKLALRLALRRLQQDRDVDVLYCRDLVIETRKRTPRVAFDGEKMRMRAPLRFRIESQALNIICPAPQDRVKV</sequence>
<feature type="domain" description="DAGKc" evidence="5">
    <location>
        <begin position="43"/>
        <end position="131"/>
    </location>
</feature>
<organism evidence="6 7">
    <name type="scientific">Gemmobacter lanyuensis</name>
    <dbReference type="NCBI Taxonomy" id="1054497"/>
    <lineage>
        <taxon>Bacteria</taxon>
        <taxon>Pseudomonadati</taxon>
        <taxon>Pseudomonadota</taxon>
        <taxon>Alphaproteobacteria</taxon>
        <taxon>Rhodobacterales</taxon>
        <taxon>Paracoccaceae</taxon>
        <taxon>Gemmobacter</taxon>
    </lineage>
</organism>
<evidence type="ECO:0000313" key="7">
    <source>
        <dbReference type="Proteomes" id="UP000628984"/>
    </source>
</evidence>
<dbReference type="Pfam" id="PF19279">
    <property type="entry name" value="YegS_C"/>
    <property type="match status" value="1"/>
</dbReference>
<dbReference type="PANTHER" id="PTHR12358:SF106">
    <property type="entry name" value="LIPID KINASE YEGS"/>
    <property type="match status" value="1"/>
</dbReference>
<evidence type="ECO:0000256" key="4">
    <source>
        <dbReference type="ARBA" id="ARBA00022840"/>
    </source>
</evidence>
<comment type="caution">
    <text evidence="6">The sequence shown here is derived from an EMBL/GenBank/DDBJ whole genome shotgun (WGS) entry which is preliminary data.</text>
</comment>
<dbReference type="Gene3D" id="2.60.200.40">
    <property type="match status" value="1"/>
</dbReference>
<keyword evidence="1" id="KW-0808">Transferase</keyword>
<dbReference type="GO" id="GO:0005886">
    <property type="term" value="C:plasma membrane"/>
    <property type="evidence" value="ECO:0007669"/>
    <property type="project" value="TreeGrafter"/>
</dbReference>
<protein>
    <submittedName>
        <fullName evidence="6">Diacylglycerol kinase</fullName>
    </submittedName>
</protein>
<dbReference type="AlphaFoldDB" id="A0A918IUF9"/>
<name>A0A918IUF9_9RHOB</name>
<reference evidence="6" key="1">
    <citation type="journal article" date="2014" name="Int. J. Syst. Evol. Microbiol.">
        <title>Complete genome sequence of Corynebacterium casei LMG S-19264T (=DSM 44701T), isolated from a smear-ripened cheese.</title>
        <authorList>
            <consortium name="US DOE Joint Genome Institute (JGI-PGF)"/>
            <person name="Walter F."/>
            <person name="Albersmeier A."/>
            <person name="Kalinowski J."/>
            <person name="Ruckert C."/>
        </authorList>
    </citation>
    <scope>NUCLEOTIDE SEQUENCE</scope>
    <source>
        <strain evidence="6">KCTC 23714</strain>
    </source>
</reference>
<proteinExistence type="predicted"/>
<accession>A0A918IUF9</accession>
<reference evidence="6" key="2">
    <citation type="submission" date="2020-09" db="EMBL/GenBank/DDBJ databases">
        <authorList>
            <person name="Sun Q."/>
            <person name="Kim S."/>
        </authorList>
    </citation>
    <scope>NUCLEOTIDE SEQUENCE</scope>
    <source>
        <strain evidence="6">KCTC 23714</strain>
    </source>
</reference>
<dbReference type="PROSITE" id="PS50146">
    <property type="entry name" value="DAGK"/>
    <property type="match status" value="1"/>
</dbReference>
<keyword evidence="7" id="KW-1185">Reference proteome</keyword>
<dbReference type="GO" id="GO:0005524">
    <property type="term" value="F:ATP binding"/>
    <property type="evidence" value="ECO:0007669"/>
    <property type="project" value="UniProtKB-KW"/>
</dbReference>
<dbReference type="EMBL" id="BMYQ01000005">
    <property type="protein sequence ID" value="GGW31056.1"/>
    <property type="molecule type" value="Genomic_DNA"/>
</dbReference>
<dbReference type="InterPro" id="IPR016064">
    <property type="entry name" value="NAD/diacylglycerol_kinase_sf"/>
</dbReference>
<dbReference type="Gene3D" id="3.40.50.10330">
    <property type="entry name" value="Probable inorganic polyphosphate/atp-NAD kinase, domain 1"/>
    <property type="match status" value="1"/>
</dbReference>
<keyword evidence="2" id="KW-0547">Nucleotide-binding</keyword>
<keyword evidence="4" id="KW-0067">ATP-binding</keyword>
<evidence type="ECO:0000259" key="5">
    <source>
        <dbReference type="PROSITE" id="PS50146"/>
    </source>
</evidence>
<dbReference type="PANTHER" id="PTHR12358">
    <property type="entry name" value="SPHINGOSINE KINASE"/>
    <property type="match status" value="1"/>
</dbReference>
<dbReference type="SMART" id="SM00046">
    <property type="entry name" value="DAGKc"/>
    <property type="match status" value="1"/>
</dbReference>
<dbReference type="InterPro" id="IPR017438">
    <property type="entry name" value="ATP-NAD_kinase_N"/>
</dbReference>
<dbReference type="Pfam" id="PF00781">
    <property type="entry name" value="DAGK_cat"/>
    <property type="match status" value="1"/>
</dbReference>
<gene>
    <name evidence="6" type="ORF">GCM10011452_19430</name>
</gene>
<evidence type="ECO:0000256" key="3">
    <source>
        <dbReference type="ARBA" id="ARBA00022777"/>
    </source>
</evidence>
<dbReference type="Proteomes" id="UP000628984">
    <property type="component" value="Unassembled WGS sequence"/>
</dbReference>
<dbReference type="InterPro" id="IPR045540">
    <property type="entry name" value="YegS/DAGK_C"/>
</dbReference>
<evidence type="ECO:0000313" key="6">
    <source>
        <dbReference type="EMBL" id="GGW31056.1"/>
    </source>
</evidence>
<evidence type="ECO:0000256" key="2">
    <source>
        <dbReference type="ARBA" id="ARBA00022741"/>
    </source>
</evidence>
<dbReference type="GO" id="GO:0016301">
    <property type="term" value="F:kinase activity"/>
    <property type="evidence" value="ECO:0007669"/>
    <property type="project" value="UniProtKB-KW"/>
</dbReference>